<protein>
    <submittedName>
        <fullName evidence="2">TIGR03085 family metal-binding protein</fullName>
    </submittedName>
</protein>
<dbReference type="RefSeq" id="WP_370439890.1">
    <property type="nucleotide sequence ID" value="NZ_JBGFTU010000002.1"/>
</dbReference>
<name>A0ABV4GYV6_9ACTN</name>
<accession>A0ABV4GYV6</accession>
<dbReference type="EMBL" id="JBGFTU010000002">
    <property type="protein sequence ID" value="MEZ0163638.1"/>
    <property type="molecule type" value="Genomic_DNA"/>
</dbReference>
<dbReference type="InterPro" id="IPR017517">
    <property type="entry name" value="Maleyloyr_isom"/>
</dbReference>
<dbReference type="InterPro" id="IPR034660">
    <property type="entry name" value="DinB/YfiT-like"/>
</dbReference>
<proteinExistence type="predicted"/>
<keyword evidence="3" id="KW-1185">Reference proteome</keyword>
<dbReference type="Pfam" id="PF11716">
    <property type="entry name" value="MDMPI_N"/>
    <property type="match status" value="1"/>
</dbReference>
<sequence>MALSPRQPGDARRERDGLCETALRVGPQAPTLCAGWDVRDLVVHLAVRDNRPDVALGEALPPLRPHRDKVVSELASQPFEQLVERVRNGPHGPLRVRALDGLVNSAEFFVHHEDVLRAQPGWGPRELARGQEEALWRTARVLGRVAYRRCPVGVVLVTPDGPRAVVRPGADSVALTGPVAELLLHAFGRRTRALVHLEGAPHAVDRFRATYPGAVGE</sequence>
<dbReference type="NCBIfam" id="TIGR03085">
    <property type="entry name" value="TIGR03085 family metal-binding protein"/>
    <property type="match status" value="1"/>
</dbReference>
<comment type="caution">
    <text evidence="2">The sequence shown here is derived from an EMBL/GenBank/DDBJ whole genome shotgun (WGS) entry which is preliminary data.</text>
</comment>
<dbReference type="InterPro" id="IPR024344">
    <property type="entry name" value="MDMPI_metal-binding"/>
</dbReference>
<dbReference type="NCBIfam" id="TIGR03083">
    <property type="entry name" value="maleylpyruvate isomerase family mycothiol-dependent enzyme"/>
    <property type="match status" value="1"/>
</dbReference>
<dbReference type="InterPro" id="IPR017519">
    <property type="entry name" value="CHP03085"/>
</dbReference>
<gene>
    <name evidence="2" type="ORF">AB2L27_02525</name>
</gene>
<organism evidence="2 3">
    <name type="scientific">Kineococcus halophytocola</name>
    <dbReference type="NCBI Taxonomy" id="3234027"/>
    <lineage>
        <taxon>Bacteria</taxon>
        <taxon>Bacillati</taxon>
        <taxon>Actinomycetota</taxon>
        <taxon>Actinomycetes</taxon>
        <taxon>Kineosporiales</taxon>
        <taxon>Kineosporiaceae</taxon>
        <taxon>Kineococcus</taxon>
    </lineage>
</organism>
<reference evidence="2 3" key="1">
    <citation type="submission" date="2024-07" db="EMBL/GenBank/DDBJ databases">
        <authorList>
            <person name="Thanompreechachai J."/>
            <person name="Duangmal K."/>
        </authorList>
    </citation>
    <scope>NUCLEOTIDE SEQUENCE [LARGE SCALE GENOMIC DNA]</scope>
    <source>
        <strain evidence="2 3">LSe6-4</strain>
    </source>
</reference>
<evidence type="ECO:0000313" key="2">
    <source>
        <dbReference type="EMBL" id="MEZ0163638.1"/>
    </source>
</evidence>
<evidence type="ECO:0000259" key="1">
    <source>
        <dbReference type="Pfam" id="PF11716"/>
    </source>
</evidence>
<feature type="domain" description="Mycothiol-dependent maleylpyruvate isomerase metal-binding" evidence="1">
    <location>
        <begin position="16"/>
        <end position="88"/>
    </location>
</feature>
<dbReference type="SUPFAM" id="SSF109854">
    <property type="entry name" value="DinB/YfiT-like putative metalloenzymes"/>
    <property type="match status" value="1"/>
</dbReference>
<evidence type="ECO:0000313" key="3">
    <source>
        <dbReference type="Proteomes" id="UP001565927"/>
    </source>
</evidence>
<dbReference type="Proteomes" id="UP001565927">
    <property type="component" value="Unassembled WGS sequence"/>
</dbReference>